<gene>
    <name evidence="1" type="ORF">DCAR_029985</name>
    <name evidence="2" type="ORF">DCAR_0934769</name>
</gene>
<dbReference type="EMBL" id="LNRQ01000009">
    <property type="protein sequence ID" value="KZM82416.1"/>
    <property type="molecule type" value="Genomic_DNA"/>
</dbReference>
<accession>A0A175YFH6</accession>
<sequence length="177" mass="20390">MYLITEWQSPHILLNLLIIRKGVPACVLINPKATAGFRISQTPFRPLQCSVEESSRRIDEVLYHDAEQMIFNIPIVTASGLILVETISIYRFRAPTPNPLLAQAARIEFRITTTLTIRSNLLVNQDIEQVDNLFIITNFTIQPSKIQVQLKAFWGRLKMGMRIGDENEHPKEVWKEY</sequence>
<dbReference type="Gramene" id="KZM82416">
    <property type="protein sequence ID" value="KZM82416"/>
    <property type="gene ID" value="DCAR_029985"/>
</dbReference>
<dbReference type="AlphaFoldDB" id="A0A175YFH6"/>
<reference evidence="2" key="2">
    <citation type="submission" date="2022-03" db="EMBL/GenBank/DDBJ databases">
        <title>Draft title - Genomic analysis of global carrot germplasm unveils the trajectory of domestication and the origin of high carotenoid orange carrot.</title>
        <authorList>
            <person name="Iorizzo M."/>
            <person name="Ellison S."/>
            <person name="Senalik D."/>
            <person name="Macko-Podgorni A."/>
            <person name="Grzebelus D."/>
            <person name="Bostan H."/>
            <person name="Rolling W."/>
            <person name="Curaba J."/>
            <person name="Simon P."/>
        </authorList>
    </citation>
    <scope>NUCLEOTIDE SEQUENCE</scope>
    <source>
        <tissue evidence="2">Leaf</tissue>
    </source>
</reference>
<evidence type="ECO:0000313" key="3">
    <source>
        <dbReference type="Proteomes" id="UP000077755"/>
    </source>
</evidence>
<organism evidence="1">
    <name type="scientific">Daucus carota subsp. sativus</name>
    <name type="common">Carrot</name>
    <dbReference type="NCBI Taxonomy" id="79200"/>
    <lineage>
        <taxon>Eukaryota</taxon>
        <taxon>Viridiplantae</taxon>
        <taxon>Streptophyta</taxon>
        <taxon>Embryophyta</taxon>
        <taxon>Tracheophyta</taxon>
        <taxon>Spermatophyta</taxon>
        <taxon>Magnoliopsida</taxon>
        <taxon>eudicotyledons</taxon>
        <taxon>Gunneridae</taxon>
        <taxon>Pentapetalae</taxon>
        <taxon>asterids</taxon>
        <taxon>campanulids</taxon>
        <taxon>Apiales</taxon>
        <taxon>Apiaceae</taxon>
        <taxon>Apioideae</taxon>
        <taxon>Scandiceae</taxon>
        <taxon>Daucinae</taxon>
        <taxon>Daucus</taxon>
        <taxon>Daucus sect. Daucus</taxon>
    </lineage>
</organism>
<keyword evidence="3" id="KW-1185">Reference proteome</keyword>
<dbReference type="EMBL" id="CP093351">
    <property type="protein sequence ID" value="WOH15232.1"/>
    <property type="molecule type" value="Genomic_DNA"/>
</dbReference>
<reference evidence="1" key="1">
    <citation type="journal article" date="2016" name="Nat. Genet.">
        <title>A high-quality carrot genome assembly provides new insights into carotenoid accumulation and asterid genome evolution.</title>
        <authorList>
            <person name="Iorizzo M."/>
            <person name="Ellison S."/>
            <person name="Senalik D."/>
            <person name="Zeng P."/>
            <person name="Satapoomin P."/>
            <person name="Huang J."/>
            <person name="Bowman M."/>
            <person name="Iovene M."/>
            <person name="Sanseverino W."/>
            <person name="Cavagnaro P."/>
            <person name="Yildiz M."/>
            <person name="Macko-Podgorni A."/>
            <person name="Moranska E."/>
            <person name="Grzebelus E."/>
            <person name="Grzebelus D."/>
            <person name="Ashrafi H."/>
            <person name="Zheng Z."/>
            <person name="Cheng S."/>
            <person name="Spooner D."/>
            <person name="Van Deynze A."/>
            <person name="Simon P."/>
        </authorList>
    </citation>
    <scope>NUCLEOTIDE SEQUENCE [LARGE SCALE GENOMIC DNA]</scope>
    <source>
        <tissue evidence="1">Leaf</tissue>
    </source>
</reference>
<protein>
    <submittedName>
        <fullName evidence="1">Uncharacterized protein</fullName>
    </submittedName>
</protein>
<name>A0A175YFH6_DAUCS</name>
<dbReference type="Proteomes" id="UP000077755">
    <property type="component" value="Chromosome 9"/>
</dbReference>
<evidence type="ECO:0000313" key="1">
    <source>
        <dbReference type="EMBL" id="KZM82416.1"/>
    </source>
</evidence>
<evidence type="ECO:0000313" key="2">
    <source>
        <dbReference type="EMBL" id="WOH15232.1"/>
    </source>
</evidence>
<proteinExistence type="predicted"/>